<sequence length="114" mass="12787">MNMVKAFLKGADGSLFPLLHKVTTVGRENCDLTIQLPGVDYQHCVLEYNEIDDCFIIQDLNTAQGTYVNDVRIQNAAVRLAPGDHVRFSYNGQPFELQLDSQPQVSRLISTVFV</sequence>
<dbReference type="Gene3D" id="2.60.200.20">
    <property type="match status" value="1"/>
</dbReference>
<dbReference type="KEGG" id="bgt:106061191"/>
<accession>A0A2C9JNH5</accession>
<dbReference type="InterPro" id="IPR052642">
    <property type="entry name" value="CC-FHA_domain"/>
</dbReference>
<dbReference type="InterPro" id="IPR008984">
    <property type="entry name" value="SMAD_FHA_dom_sf"/>
</dbReference>
<dbReference type="PANTHER" id="PTHR18853:SF10">
    <property type="entry name" value="FHA DOMAIN-CONTAINING PROTEIN"/>
    <property type="match status" value="1"/>
</dbReference>
<gene>
    <name evidence="2" type="primary">106061191</name>
</gene>
<evidence type="ECO:0000313" key="3">
    <source>
        <dbReference type="Proteomes" id="UP000076420"/>
    </source>
</evidence>
<evidence type="ECO:0000259" key="1">
    <source>
        <dbReference type="PROSITE" id="PS50006"/>
    </source>
</evidence>
<dbReference type="AlphaFoldDB" id="A0A2C9JNH5"/>
<feature type="domain" description="FHA" evidence="1">
    <location>
        <begin position="23"/>
        <end position="73"/>
    </location>
</feature>
<dbReference type="SUPFAM" id="SSF49879">
    <property type="entry name" value="SMAD/FHA domain"/>
    <property type="match status" value="1"/>
</dbReference>
<proteinExistence type="predicted"/>
<dbReference type="PROSITE" id="PS50006">
    <property type="entry name" value="FHA_DOMAIN"/>
    <property type="match status" value="1"/>
</dbReference>
<dbReference type="VEuPathDB" id="VectorBase:BGLAX_039052"/>
<dbReference type="SMART" id="SM00240">
    <property type="entry name" value="FHA"/>
    <property type="match status" value="1"/>
</dbReference>
<reference evidence="2" key="1">
    <citation type="submission" date="2020-05" db="UniProtKB">
        <authorList>
            <consortium name="EnsemblMetazoa"/>
        </authorList>
    </citation>
    <scope>IDENTIFICATION</scope>
    <source>
        <strain evidence="2">BB02</strain>
    </source>
</reference>
<name>A0A2C9JNH5_BIOGL</name>
<dbReference type="EnsemblMetazoa" id="BGLB005287-RB">
    <property type="protein sequence ID" value="BGLB005287-PB"/>
    <property type="gene ID" value="BGLB005287"/>
</dbReference>
<evidence type="ECO:0000313" key="2">
    <source>
        <dbReference type="EnsemblMetazoa" id="BGLB005287-PB"/>
    </source>
</evidence>
<protein>
    <recommendedName>
        <fullName evidence="1">FHA domain-containing protein</fullName>
    </recommendedName>
</protein>
<dbReference type="Proteomes" id="UP000076420">
    <property type="component" value="Unassembled WGS sequence"/>
</dbReference>
<dbReference type="CDD" id="cd22700">
    <property type="entry name" value="FHA_FHAD1"/>
    <property type="match status" value="1"/>
</dbReference>
<dbReference type="Pfam" id="PF00498">
    <property type="entry name" value="FHA"/>
    <property type="match status" value="1"/>
</dbReference>
<dbReference type="PANTHER" id="PTHR18853">
    <property type="entry name" value="FORKHEAD-ASSOCIATED DOMAIN-CONTAINING PROTEIN 1-RELATED"/>
    <property type="match status" value="1"/>
</dbReference>
<organism evidence="2 3">
    <name type="scientific">Biomphalaria glabrata</name>
    <name type="common">Bloodfluke planorb</name>
    <name type="synonym">Freshwater snail</name>
    <dbReference type="NCBI Taxonomy" id="6526"/>
    <lineage>
        <taxon>Eukaryota</taxon>
        <taxon>Metazoa</taxon>
        <taxon>Spiralia</taxon>
        <taxon>Lophotrochozoa</taxon>
        <taxon>Mollusca</taxon>
        <taxon>Gastropoda</taxon>
        <taxon>Heterobranchia</taxon>
        <taxon>Euthyneura</taxon>
        <taxon>Panpulmonata</taxon>
        <taxon>Hygrophila</taxon>
        <taxon>Lymnaeoidea</taxon>
        <taxon>Planorbidae</taxon>
        <taxon>Biomphalaria</taxon>
    </lineage>
</organism>
<dbReference type="VEuPathDB" id="VectorBase:BGLB005287"/>
<dbReference type="InterPro" id="IPR000253">
    <property type="entry name" value="FHA_dom"/>
</dbReference>